<feature type="compositionally biased region" description="Basic and acidic residues" evidence="2">
    <location>
        <begin position="260"/>
        <end position="271"/>
    </location>
</feature>
<sequence length="334" mass="37105">MDFEITGEETQEQLEALMAKMGSIEIVDDEEGQDTVTERSVSEPTETVQTETGDTEAPTPGATTEEEGKSQEDVKGILARDGKHVIPYDVLEAERADKQRVVQQSRTLEQQLAEERRKINLLTSQIKQAGMTPEPLPEDARVSDEQIAKIRELYPEVADLLTTMSRKYDYLQSRIQNESTSQPQQVSNELAPVFEAMNAVPDLKTWQQSDPDRFSLAVHLDEKLQNDPAWKDKPLTERFAEVARRTRAAYGEVPQEPVAEEDKSQKVLTEAADKVAKAEAAASVPDSPSDVGNTAPLAQDKFEQLLGASYADAEALMSTMSEDDLDAILQRAIR</sequence>
<feature type="region of interest" description="Disordered" evidence="2">
    <location>
        <begin position="29"/>
        <end position="72"/>
    </location>
</feature>
<reference evidence="3" key="1">
    <citation type="submission" date="2019-10" db="EMBL/GenBank/DDBJ databases">
        <authorList>
            <consortium name="PulseNet: The National Subtyping Network for Foodborne Disease Surveillance"/>
            <person name="Tarr C.L."/>
            <person name="Trees E."/>
            <person name="Katz L.S."/>
            <person name="Carleton-Romer H.A."/>
            <person name="Stroika S."/>
            <person name="Kucerova Z."/>
            <person name="Roache K.F."/>
            <person name="Sabol A.L."/>
            <person name="Besser J."/>
            <person name="Gerner-Smidt P."/>
        </authorList>
    </citation>
    <scope>NUCLEOTIDE SEQUENCE</scope>
    <source>
        <strain evidence="3">PNUSAS100866</strain>
    </source>
</reference>
<evidence type="ECO:0000256" key="2">
    <source>
        <dbReference type="SAM" id="MobiDB-lite"/>
    </source>
</evidence>
<gene>
    <name evidence="3" type="ORF">GC469_11785</name>
</gene>
<proteinExistence type="predicted"/>
<keyword evidence="1" id="KW-0175">Coiled coil</keyword>
<dbReference type="EMBL" id="AAMGRQ010000013">
    <property type="protein sequence ID" value="EDH1794062.1"/>
    <property type="molecule type" value="Genomic_DNA"/>
</dbReference>
<evidence type="ECO:0000313" key="3">
    <source>
        <dbReference type="EMBL" id="EDH1794062.1"/>
    </source>
</evidence>
<protein>
    <submittedName>
        <fullName evidence="3">Uncharacterized protein</fullName>
    </submittedName>
</protein>
<feature type="coiled-coil region" evidence="1">
    <location>
        <begin position="91"/>
        <end position="125"/>
    </location>
</feature>
<name>A0A633DF80_SALER</name>
<organism evidence="3">
    <name type="scientific">Salmonella enterica</name>
    <name type="common">Salmonella choleraesuis</name>
    <dbReference type="NCBI Taxonomy" id="28901"/>
    <lineage>
        <taxon>Bacteria</taxon>
        <taxon>Pseudomonadati</taxon>
        <taxon>Pseudomonadota</taxon>
        <taxon>Gammaproteobacteria</taxon>
        <taxon>Enterobacterales</taxon>
        <taxon>Enterobacteriaceae</taxon>
        <taxon>Salmonella</taxon>
    </lineage>
</organism>
<comment type="caution">
    <text evidence="3">The sequence shown here is derived from an EMBL/GenBank/DDBJ whole genome shotgun (WGS) entry which is preliminary data.</text>
</comment>
<dbReference type="AlphaFoldDB" id="A0A633DF80"/>
<feature type="region of interest" description="Disordered" evidence="2">
    <location>
        <begin position="251"/>
        <end position="271"/>
    </location>
</feature>
<evidence type="ECO:0000256" key="1">
    <source>
        <dbReference type="SAM" id="Coils"/>
    </source>
</evidence>
<accession>A0A633DF80</accession>
<feature type="compositionally biased region" description="Polar residues" evidence="2">
    <location>
        <begin position="42"/>
        <end position="52"/>
    </location>
</feature>